<comment type="caution">
    <text evidence="1">The sequence shown here is derived from an EMBL/GenBank/DDBJ whole genome shotgun (WGS) entry which is preliminary data.</text>
</comment>
<dbReference type="RefSeq" id="WP_133358452.1">
    <property type="nucleotide sequence ID" value="NZ_SMUV01000049.1"/>
</dbReference>
<evidence type="ECO:0000313" key="1">
    <source>
        <dbReference type="EMBL" id="TDK51149.1"/>
    </source>
</evidence>
<reference evidence="1 2" key="1">
    <citation type="submission" date="2019-03" db="EMBL/GenBank/DDBJ databases">
        <title>Ruegeria lutea sp. nov., a novel strain, isolated from marine sediment, the Masan Bay, South Korea.</title>
        <authorList>
            <person name="Kim J."/>
            <person name="Kim D.-Y."/>
            <person name="Lee S.-S."/>
        </authorList>
    </citation>
    <scope>NUCLEOTIDE SEQUENCE [LARGE SCALE GENOMIC DNA]</scope>
    <source>
        <strain evidence="1 2">318-1</strain>
    </source>
</reference>
<proteinExistence type="predicted"/>
<dbReference type="AlphaFoldDB" id="A0A4R5VH13"/>
<name>A0A4R5VH13_9RHOB</name>
<evidence type="ECO:0000313" key="2">
    <source>
        <dbReference type="Proteomes" id="UP000295301"/>
    </source>
</evidence>
<protein>
    <submittedName>
        <fullName evidence="1">Uncharacterized protein</fullName>
    </submittedName>
</protein>
<gene>
    <name evidence="1" type="ORF">E1832_04040</name>
</gene>
<dbReference type="EMBL" id="SMUV01000049">
    <property type="protein sequence ID" value="TDK51149.1"/>
    <property type="molecule type" value="Genomic_DNA"/>
</dbReference>
<organism evidence="1 2">
    <name type="scientific">Antarcticimicrobium luteum</name>
    <dbReference type="NCBI Taxonomy" id="2547397"/>
    <lineage>
        <taxon>Bacteria</taxon>
        <taxon>Pseudomonadati</taxon>
        <taxon>Pseudomonadota</taxon>
        <taxon>Alphaproteobacteria</taxon>
        <taxon>Rhodobacterales</taxon>
        <taxon>Paracoccaceae</taxon>
        <taxon>Antarcticimicrobium</taxon>
    </lineage>
</organism>
<dbReference type="OrthoDB" id="7652971at2"/>
<dbReference type="Proteomes" id="UP000295301">
    <property type="component" value="Unassembled WGS sequence"/>
</dbReference>
<keyword evidence="2" id="KW-1185">Reference proteome</keyword>
<sequence length="226" mass="24970">MSRMERRMAGIAVTRGAAKRPVAIVDLLDWAFAREKVRLDFDAGEDGMQAWGYGYVSSTAAIIRHEQLGCRVDGGGSSPCHPDADTVAAAVAALPEGCGGRRMAIWIAELARAGQVPDCMADARPICEPVDWQCNRHGWSAKSVVVDRIETPGRGGRMVQCDVRLCPVRYRNSAQEIAAARRRWLGWWGALRDLRETFRIYGGLTAFEVTEVMPPRQPWKKGLTKS</sequence>
<accession>A0A4R5VH13</accession>